<comment type="caution">
    <text evidence="1">The sequence shown here is derived from an EMBL/GenBank/DDBJ whole genome shotgun (WGS) entry which is preliminary data.</text>
</comment>
<evidence type="ECO:0000313" key="2">
    <source>
        <dbReference type="Proteomes" id="UP001186974"/>
    </source>
</evidence>
<evidence type="ECO:0000313" key="1">
    <source>
        <dbReference type="EMBL" id="KAK3078415.1"/>
    </source>
</evidence>
<dbReference type="EMBL" id="JAWDJW010001914">
    <property type="protein sequence ID" value="KAK3078415.1"/>
    <property type="molecule type" value="Genomic_DNA"/>
</dbReference>
<name>A0ACC3DP27_9PEZI</name>
<gene>
    <name evidence="1" type="ORF">LTS18_007569</name>
</gene>
<feature type="non-terminal residue" evidence="1">
    <location>
        <position position="52"/>
    </location>
</feature>
<organism evidence="1 2">
    <name type="scientific">Coniosporium uncinatum</name>
    <dbReference type="NCBI Taxonomy" id="93489"/>
    <lineage>
        <taxon>Eukaryota</taxon>
        <taxon>Fungi</taxon>
        <taxon>Dikarya</taxon>
        <taxon>Ascomycota</taxon>
        <taxon>Pezizomycotina</taxon>
        <taxon>Dothideomycetes</taxon>
        <taxon>Dothideomycetes incertae sedis</taxon>
        <taxon>Coniosporium</taxon>
    </lineage>
</organism>
<dbReference type="Proteomes" id="UP001186974">
    <property type="component" value="Unassembled WGS sequence"/>
</dbReference>
<proteinExistence type="predicted"/>
<accession>A0ACC3DP27</accession>
<sequence length="52" mass="5656">MLKVEQIGFVVPLQTHPDLCYNTVTPQDNHGDARCGWTGGLFTLGGIGIVVW</sequence>
<keyword evidence="2" id="KW-1185">Reference proteome</keyword>
<protein>
    <submittedName>
        <fullName evidence="1">Uncharacterized protein</fullName>
    </submittedName>
</protein>
<reference evidence="1" key="1">
    <citation type="submission" date="2024-09" db="EMBL/GenBank/DDBJ databases">
        <title>Black Yeasts Isolated from many extreme environments.</title>
        <authorList>
            <person name="Coleine C."/>
            <person name="Stajich J.E."/>
            <person name="Selbmann L."/>
        </authorList>
    </citation>
    <scope>NUCLEOTIDE SEQUENCE</scope>
    <source>
        <strain evidence="1">CCFEE 5737</strain>
    </source>
</reference>